<accession>A0AAF0GKM1</accession>
<reference evidence="1" key="1">
    <citation type="submission" date="2023-03" db="EMBL/GenBank/DDBJ databases">
        <authorList>
            <person name="Adamson A.J."/>
            <person name="Baker B.A."/>
            <person name="Galadyk N."/>
            <person name="Joshi D.H."/>
            <person name="Kistler H.E."/>
            <person name="Roberts S.M."/>
            <person name="Saint K.A."/>
            <person name="Sunnen C.N."/>
            <person name="Garlena R.A."/>
            <person name="Russell D.A."/>
            <person name="Pope W.H."/>
            <person name="Jacobs-Sera D."/>
            <person name="Hatfull G.F."/>
        </authorList>
    </citation>
    <scope>NUCLEOTIDE SEQUENCE</scope>
</reference>
<protein>
    <submittedName>
        <fullName evidence="1">Uncharacterized protein</fullName>
    </submittedName>
</protein>
<sequence>MSKMRFRDEFAVEWMRTGRTSWDLNIFDVRTWSEPVRSEPTRDLATAEKAAKWLNRRDEIVLARVLERTVREERDHWWHPWRITGQTKWFERGQLADGCPVVEIEDAV</sequence>
<gene>
    <name evidence="1" type="primary">13</name>
</gene>
<evidence type="ECO:0000313" key="2">
    <source>
        <dbReference type="Proteomes" id="UP001243276"/>
    </source>
</evidence>
<name>A0AAF0GKM1_9CAUD</name>
<evidence type="ECO:0000313" key="1">
    <source>
        <dbReference type="EMBL" id="WGH20796.1"/>
    </source>
</evidence>
<dbReference type="GeneID" id="80560566"/>
<organism evidence="1 2">
    <name type="scientific">Gordonia phage Commandaria</name>
    <dbReference type="NCBI Taxonomy" id="3038364"/>
    <lineage>
        <taxon>Viruses</taxon>
        <taxon>Duplodnaviria</taxon>
        <taxon>Heunggongvirae</taxon>
        <taxon>Uroviricota</taxon>
        <taxon>Caudoviricetes</taxon>
        <taxon>Zierdtviridae</taxon>
        <taxon>Emilbogenvirinae</taxon>
        <taxon>Commandariavirus</taxon>
        <taxon>Commandariavirus commandaria</taxon>
    </lineage>
</organism>
<dbReference type="Proteomes" id="UP001243276">
    <property type="component" value="Segment"/>
</dbReference>
<dbReference type="RefSeq" id="YP_010842803.1">
    <property type="nucleotide sequence ID" value="NC_079146.1"/>
</dbReference>
<proteinExistence type="predicted"/>
<dbReference type="KEGG" id="vg:80560566"/>
<dbReference type="EMBL" id="OQ709208">
    <property type="protein sequence ID" value="WGH20796.1"/>
    <property type="molecule type" value="Genomic_DNA"/>
</dbReference>
<keyword evidence="2" id="KW-1185">Reference proteome</keyword>